<dbReference type="PANTHER" id="PTHR24064">
    <property type="entry name" value="SOLUTE CARRIER FAMILY 22 MEMBER"/>
    <property type="match status" value="1"/>
</dbReference>
<feature type="transmembrane region" description="Helical" evidence="5">
    <location>
        <begin position="726"/>
        <end position="747"/>
    </location>
</feature>
<dbReference type="OrthoDB" id="5141738at2759"/>
<feature type="transmembrane region" description="Helical" evidence="5">
    <location>
        <begin position="786"/>
        <end position="804"/>
    </location>
</feature>
<evidence type="ECO:0000256" key="2">
    <source>
        <dbReference type="ARBA" id="ARBA00022692"/>
    </source>
</evidence>
<dbReference type="GeneTree" id="ENSGT00940000155089"/>
<evidence type="ECO:0000256" key="3">
    <source>
        <dbReference type="ARBA" id="ARBA00022989"/>
    </source>
</evidence>
<dbReference type="GO" id="GO:0022857">
    <property type="term" value="F:transmembrane transporter activity"/>
    <property type="evidence" value="ECO:0007669"/>
    <property type="project" value="InterPro"/>
</dbReference>
<name>Q4SGS9_TETNG</name>
<reference evidence="6" key="2">
    <citation type="submission" date="2004-02" db="EMBL/GenBank/DDBJ databases">
        <authorList>
            <consortium name="Genoscope"/>
            <consortium name="Whitehead Institute Centre for Genome Research"/>
        </authorList>
    </citation>
    <scope>NUCLEOTIDE SEQUENCE</scope>
</reference>
<feature type="transmembrane region" description="Helical" evidence="5">
    <location>
        <begin position="335"/>
        <end position="356"/>
    </location>
</feature>
<feature type="transmembrane region" description="Helical" evidence="5">
    <location>
        <begin position="21"/>
        <end position="41"/>
    </location>
</feature>
<keyword evidence="2 5" id="KW-0812">Transmembrane</keyword>
<reference evidence="6 8" key="1">
    <citation type="journal article" date="2004" name="Nature">
        <title>Genome duplication in the teleost fish Tetraodon nigroviridis reveals the early vertebrate proto-karyotype.</title>
        <authorList>
            <person name="Jaillon O."/>
            <person name="Aury J.-M."/>
            <person name="Brunet F."/>
            <person name="Petit J.-L."/>
            <person name="Stange-Thomann N."/>
            <person name="Mauceli E."/>
            <person name="Bouneau L."/>
            <person name="Fischer C."/>
            <person name="Ozouf-Costaz C."/>
            <person name="Bernot A."/>
            <person name="Nicaud S."/>
            <person name="Jaffe D."/>
            <person name="Fisher S."/>
            <person name="Lutfalla G."/>
            <person name="Dossat C."/>
            <person name="Segurens B."/>
            <person name="Dasilva C."/>
            <person name="Salanoubat M."/>
            <person name="Levy M."/>
            <person name="Boudet N."/>
            <person name="Castellano S."/>
            <person name="Anthouard V."/>
            <person name="Jubin C."/>
            <person name="Castelli V."/>
            <person name="Katinka M."/>
            <person name="Vacherie B."/>
            <person name="Biemont C."/>
            <person name="Skalli Z."/>
            <person name="Cattolico L."/>
            <person name="Poulain J."/>
            <person name="De Berardinis V."/>
            <person name="Cruaud C."/>
            <person name="Duprat S."/>
            <person name="Brottier P."/>
            <person name="Coutanceau J.-P."/>
            <person name="Gouzy J."/>
            <person name="Parra G."/>
            <person name="Lardier G."/>
            <person name="Chapple C."/>
            <person name="McKernan K.J."/>
            <person name="McEwan P."/>
            <person name="Bosak S."/>
            <person name="Kellis M."/>
            <person name="Volff J.-N."/>
            <person name="Guigo R."/>
            <person name="Zody M.C."/>
            <person name="Mesirov J."/>
            <person name="Lindblad-Toh K."/>
            <person name="Birren B."/>
            <person name="Nusbaum C."/>
            <person name="Kahn D."/>
            <person name="Robinson-Rechavi M."/>
            <person name="Laudet V."/>
            <person name="Schachter V."/>
            <person name="Quetier F."/>
            <person name="Saurin W."/>
            <person name="Scarpelli C."/>
            <person name="Wincker P."/>
            <person name="Lander E.S."/>
            <person name="Weissenbach J."/>
            <person name="Roest Crollius H."/>
        </authorList>
    </citation>
    <scope>NUCLEOTIDE SEQUENCE [LARGE SCALE GENOMIC DNA]</scope>
</reference>
<feature type="transmembrane region" description="Helical" evidence="5">
    <location>
        <begin position="198"/>
        <end position="216"/>
    </location>
</feature>
<evidence type="ECO:0000313" key="7">
    <source>
        <dbReference type="Ensembl" id="ENSTNIP00000012615.1"/>
    </source>
</evidence>
<dbReference type="InterPro" id="IPR036259">
    <property type="entry name" value="MFS_trans_sf"/>
</dbReference>
<evidence type="ECO:0000313" key="6">
    <source>
        <dbReference type="EMBL" id="CAG00153.1"/>
    </source>
</evidence>
<evidence type="ECO:0000256" key="1">
    <source>
        <dbReference type="ARBA" id="ARBA00004141"/>
    </source>
</evidence>
<feature type="transmembrane region" description="Helical" evidence="5">
    <location>
        <begin position="754"/>
        <end position="774"/>
    </location>
</feature>
<dbReference type="HOGENOM" id="CLU_381113_0_0_1"/>
<proteinExistence type="predicted"/>
<dbReference type="Ensembl" id="ENSTNIT00000012806.1">
    <property type="protein sequence ID" value="ENSTNIP00000012615.1"/>
    <property type="gene ID" value="ENSTNIG00000009731.1"/>
</dbReference>
<sequence>MATFDDVLEEAGAFGRCQKRIFALLCLLTLTSSGFFAGIVFQGYTPDHWCRDSAVVDMRRACGWSLEHTRSLTVPLSNTSGRLQPSKCTRFDVDWNTTTLGCDTETLNLTGVPLSACKEGWEFDYEGRRTFVTEVRGEGHQLVVALAEKRFEPLLLSQFNLVCSDSWLVDMFQSIFGVGRLVGSLTVGYFADMYGRKVSVIMTTLLNCMAGISMAVVPSYIYILILRAVIGFGAKGSSTSCYVLESPRWLVSQKKFSKAYEITNAMATENKRNISKNLEALVEDEGDSPSGSILDLFRTPNMRKYTLILMFNWFTSEVVYQGLIMRVGITAKNLYIDFLISALVEIPAALLILFTIERMGRRLPFASSNFIAGLSCLITAFIPDRVISLMGGALVLLLPETKGVPLPDTIDDVEFPDRRACGWSLEHTRSLTVPLSNTSGRLQPSKCTRFDVDWNTTTLGCDTETLNLTGVPLSACKEGWEFDYEGRRTFVTEFNLVCSDSWLVDMFQSVIGVGYLVGSLTVGYFSDIVRHICSFSYGRKVSIIMSTLLNCMAGISMAVAPSYICILILRAIVGFVTEIVGVEQRRFVGIFYQMFISISFLIIPLLAYFITDWRWLQAAFCLPSIIFVCYYWFIPESPRWLVSQKKFSKAYEITNAMATENKRNISKNLEALAEDEGDSPSGSILDLFRTPNMRKYTLILMFNWFTSEVVYQGLIMRVGITAKNLYIDFFISALVEIPAALLILFTIERMGRRLPFASSNFIAGLSCLITAFIPDSMHWAKTVVGSIGRLGVVMAVEMVIFVNVELYPTFVRSHLTHGRNFSAAAA</sequence>
<dbReference type="InterPro" id="IPR005828">
    <property type="entry name" value="MFS_sugar_transport-like"/>
</dbReference>
<accession>Q4SGS9</accession>
<protein>
    <submittedName>
        <fullName evidence="6">(spotted green pufferfish) hypothetical protein</fullName>
    </submittedName>
    <submittedName>
        <fullName evidence="7">Solute carrier family 22 member 2</fullName>
    </submittedName>
</protein>
<keyword evidence="3 5" id="KW-1133">Transmembrane helix</keyword>
<feature type="transmembrane region" description="Helical" evidence="5">
    <location>
        <begin position="587"/>
        <end position="609"/>
    </location>
</feature>
<feature type="transmembrane region" description="Helical" evidence="5">
    <location>
        <begin position="615"/>
        <end position="634"/>
    </location>
</feature>
<keyword evidence="4 5" id="KW-0472">Membrane</keyword>
<feature type="transmembrane region" description="Helical" evidence="5">
    <location>
        <begin position="363"/>
        <end position="382"/>
    </location>
</feature>
<feature type="transmembrane region" description="Helical" evidence="5">
    <location>
        <begin position="698"/>
        <end position="720"/>
    </location>
</feature>
<feature type="transmembrane region" description="Helical" evidence="5">
    <location>
        <begin position="307"/>
        <end position="329"/>
    </location>
</feature>
<dbReference type="GO" id="GO:0016020">
    <property type="term" value="C:membrane"/>
    <property type="evidence" value="ECO:0007669"/>
    <property type="project" value="UniProtKB-SubCell"/>
</dbReference>
<dbReference type="Proteomes" id="UP000007303">
    <property type="component" value="Unassembled WGS sequence"/>
</dbReference>
<dbReference type="EMBL" id="CAAE01014590">
    <property type="protein sequence ID" value="CAG00153.1"/>
    <property type="molecule type" value="Genomic_DNA"/>
</dbReference>
<comment type="subcellular location">
    <subcellularLocation>
        <location evidence="1">Membrane</location>
        <topology evidence="1">Multi-pass membrane protein</topology>
    </subcellularLocation>
</comment>
<feature type="transmembrane region" description="Helical" evidence="5">
    <location>
        <begin position="561"/>
        <end position="580"/>
    </location>
</feature>
<evidence type="ECO:0000256" key="4">
    <source>
        <dbReference type="ARBA" id="ARBA00023136"/>
    </source>
</evidence>
<dbReference type="Gene3D" id="1.20.1250.20">
    <property type="entry name" value="MFS general substrate transporter like domains"/>
    <property type="match status" value="3"/>
</dbReference>
<dbReference type="STRING" id="99883.ENSTNIP00000012615"/>
<evidence type="ECO:0000313" key="8">
    <source>
        <dbReference type="Proteomes" id="UP000007303"/>
    </source>
</evidence>
<dbReference type="OMA" id="YIQLCCI"/>
<dbReference type="SUPFAM" id="SSF103473">
    <property type="entry name" value="MFS general substrate transporter"/>
    <property type="match status" value="2"/>
</dbReference>
<organism evidence="6">
    <name type="scientific">Tetraodon nigroviridis</name>
    <name type="common">Spotted green pufferfish</name>
    <name type="synonym">Chelonodon nigroviridis</name>
    <dbReference type="NCBI Taxonomy" id="99883"/>
    <lineage>
        <taxon>Eukaryota</taxon>
        <taxon>Metazoa</taxon>
        <taxon>Chordata</taxon>
        <taxon>Craniata</taxon>
        <taxon>Vertebrata</taxon>
        <taxon>Euteleostomi</taxon>
        <taxon>Actinopterygii</taxon>
        <taxon>Neopterygii</taxon>
        <taxon>Teleostei</taxon>
        <taxon>Neoteleostei</taxon>
        <taxon>Acanthomorphata</taxon>
        <taxon>Eupercaria</taxon>
        <taxon>Tetraodontiformes</taxon>
        <taxon>Tetradontoidea</taxon>
        <taxon>Tetraodontidae</taxon>
        <taxon>Tetraodon</taxon>
    </lineage>
</organism>
<dbReference type="AlphaFoldDB" id="Q4SGS9"/>
<evidence type="ECO:0000256" key="5">
    <source>
        <dbReference type="SAM" id="Phobius"/>
    </source>
</evidence>
<gene>
    <name evidence="6" type="ORF">GSTENG00018493001</name>
</gene>
<dbReference type="KEGG" id="tng:GSTEN00018493G001"/>
<dbReference type="Pfam" id="PF00083">
    <property type="entry name" value="Sugar_tr"/>
    <property type="match status" value="3"/>
</dbReference>
<keyword evidence="8" id="KW-1185">Reference proteome</keyword>
<reference evidence="7" key="3">
    <citation type="submission" date="2025-05" db="UniProtKB">
        <authorList>
            <consortium name="Ensembl"/>
        </authorList>
    </citation>
    <scope>IDENTIFICATION</scope>
</reference>